<dbReference type="InterPro" id="IPR001254">
    <property type="entry name" value="Trypsin_dom"/>
</dbReference>
<keyword evidence="6 9" id="KW-0720">Serine protease</keyword>
<evidence type="ECO:0000256" key="5">
    <source>
        <dbReference type="ARBA" id="ARBA00022801"/>
    </source>
</evidence>
<keyword evidence="7 8" id="KW-1015">Disulfide bond</keyword>
<dbReference type="InterPro" id="IPR001314">
    <property type="entry name" value="Peptidase_S1A"/>
</dbReference>
<evidence type="ECO:0000256" key="4">
    <source>
        <dbReference type="ARBA" id="ARBA00022670"/>
    </source>
</evidence>
<dbReference type="EMBL" id="CAJNOR010000033">
    <property type="protein sequence ID" value="CAF0764828.1"/>
    <property type="molecule type" value="Genomic_DNA"/>
</dbReference>
<gene>
    <name evidence="13" type="ORF">EDS130_LOCUS18477</name>
    <name evidence="12" type="ORF">XAT740_LOCUS1134</name>
</gene>
<evidence type="ECO:0000259" key="10">
    <source>
        <dbReference type="PROSITE" id="PS50026"/>
    </source>
</evidence>
<evidence type="ECO:0000256" key="2">
    <source>
        <dbReference type="ARBA" id="ARBA00022525"/>
    </source>
</evidence>
<dbReference type="PROSITE" id="PS00135">
    <property type="entry name" value="TRYPSIN_SER"/>
    <property type="match status" value="1"/>
</dbReference>
<name>A0A814LWA1_ADIRI</name>
<sequence length="550" mass="60826">MLIQTITLVKQQLFSIPGYRVHNNYSSPSSSVYCPINPSMYLVKSVVVYQIQSIDRATLTVPDQPRLALQARKTRDSTLVFNDPPNSQCYLLKFSSASRFSHVHIEGVKVQFIYDVRNLDADKNQSNGIPAPYLPPTRNADINCGSIVCHNGGQCLSLSDNKYECQCDSWGQWLGNTCSLPNPCLRMPCNNTGLCYYRHDATYYCVCFPGHSGENCQISSGPTSTTIAPRSWNPCLSNNPCLNGGTCVYTRKHNQFTCECPYRYSGARCQFSDSLPVSTTSPPLSTCGICEIKSRLDYGDRVVNGQPVNSHTWPWIVSVQNRESHFCGGTLIDSLHVVTAAHCFDTPGSSTSAYQVVAGLLNLRQSRLATVQRYNIDRVFRHEQYSSTKLINDIAIIKLSKPAQITSSVYPICLPSADHSQDPRIGQLVQIAGWGYTSSATKRIAPQLQEAIIEILDQNSDFHGGPGCGVWAKRGNPMDQARQICAMSRDTRTDSCQGDSGGPLIRNIGNRWYLFGIVSYGDAICASSNAAGVYTRVSAYVPWIRQKLRL</sequence>
<dbReference type="PROSITE" id="PS50240">
    <property type="entry name" value="TRYPSIN_DOM"/>
    <property type="match status" value="1"/>
</dbReference>
<accession>A0A814LWA1</accession>
<dbReference type="GO" id="GO:0004252">
    <property type="term" value="F:serine-type endopeptidase activity"/>
    <property type="evidence" value="ECO:0007669"/>
    <property type="project" value="InterPro"/>
</dbReference>
<feature type="domain" description="EGF-like" evidence="10">
    <location>
        <begin position="140"/>
        <end position="179"/>
    </location>
</feature>
<evidence type="ECO:0000256" key="6">
    <source>
        <dbReference type="ARBA" id="ARBA00022825"/>
    </source>
</evidence>
<dbReference type="PROSITE" id="PS50026">
    <property type="entry name" value="EGF_3"/>
    <property type="match status" value="3"/>
</dbReference>
<keyword evidence="4 9" id="KW-0645">Protease</keyword>
<keyword evidence="3 8" id="KW-0245">EGF-like domain</keyword>
<feature type="domain" description="EGF-like" evidence="10">
    <location>
        <begin position="231"/>
        <end position="270"/>
    </location>
</feature>
<dbReference type="Pfam" id="PF00008">
    <property type="entry name" value="EGF"/>
    <property type="match status" value="1"/>
</dbReference>
<feature type="disulfide bond" evidence="8">
    <location>
        <begin position="260"/>
        <end position="269"/>
    </location>
</feature>
<dbReference type="InterPro" id="IPR043504">
    <property type="entry name" value="Peptidase_S1_PA_chymotrypsin"/>
</dbReference>
<dbReference type="AlphaFoldDB" id="A0A814LWA1"/>
<dbReference type="PRINTS" id="PR00722">
    <property type="entry name" value="CHYMOTRYPSIN"/>
</dbReference>
<keyword evidence="14" id="KW-1185">Reference proteome</keyword>
<dbReference type="InterPro" id="IPR033116">
    <property type="entry name" value="TRYPSIN_SER"/>
</dbReference>
<comment type="caution">
    <text evidence="13">The sequence shown here is derived from an EMBL/GenBank/DDBJ whole genome shotgun (WGS) entry which is preliminary data.</text>
</comment>
<keyword evidence="2" id="KW-0964">Secreted</keyword>
<evidence type="ECO:0000313" key="15">
    <source>
        <dbReference type="Proteomes" id="UP000663852"/>
    </source>
</evidence>
<dbReference type="FunFam" id="2.10.25.10:FF:000118">
    <property type="entry name" value="protein delta homolog 2"/>
    <property type="match status" value="1"/>
</dbReference>
<reference evidence="13" key="1">
    <citation type="submission" date="2021-02" db="EMBL/GenBank/DDBJ databases">
        <authorList>
            <person name="Nowell W R."/>
        </authorList>
    </citation>
    <scope>NUCLEOTIDE SEQUENCE</scope>
</reference>
<dbReference type="InterPro" id="IPR000742">
    <property type="entry name" value="EGF"/>
</dbReference>
<feature type="domain" description="EGF-like" evidence="10">
    <location>
        <begin position="180"/>
        <end position="217"/>
    </location>
</feature>
<dbReference type="CDD" id="cd00054">
    <property type="entry name" value="EGF_CA"/>
    <property type="match status" value="2"/>
</dbReference>
<feature type="disulfide bond" evidence="8">
    <location>
        <begin position="207"/>
        <end position="216"/>
    </location>
</feature>
<proteinExistence type="predicted"/>
<dbReference type="SUPFAM" id="SSF50494">
    <property type="entry name" value="Trypsin-like serine proteases"/>
    <property type="match status" value="1"/>
</dbReference>
<dbReference type="PROSITE" id="PS00134">
    <property type="entry name" value="TRYPSIN_HIS"/>
    <property type="match status" value="1"/>
</dbReference>
<dbReference type="FunFam" id="2.40.10.10:FF:000003">
    <property type="entry name" value="Transmembrane serine protease 3"/>
    <property type="match status" value="1"/>
</dbReference>
<keyword evidence="5 9" id="KW-0378">Hydrolase</keyword>
<dbReference type="Proteomes" id="UP000663852">
    <property type="component" value="Unassembled WGS sequence"/>
</dbReference>
<organism evidence="13 15">
    <name type="scientific">Adineta ricciae</name>
    <name type="common">Rotifer</name>
    <dbReference type="NCBI Taxonomy" id="249248"/>
    <lineage>
        <taxon>Eukaryota</taxon>
        <taxon>Metazoa</taxon>
        <taxon>Spiralia</taxon>
        <taxon>Gnathifera</taxon>
        <taxon>Rotifera</taxon>
        <taxon>Eurotatoria</taxon>
        <taxon>Bdelloidea</taxon>
        <taxon>Adinetida</taxon>
        <taxon>Adinetidae</taxon>
        <taxon>Adineta</taxon>
    </lineage>
</organism>
<dbReference type="GO" id="GO:0005576">
    <property type="term" value="C:extracellular region"/>
    <property type="evidence" value="ECO:0007669"/>
    <property type="project" value="UniProtKB-SubCell"/>
</dbReference>
<evidence type="ECO:0000256" key="7">
    <source>
        <dbReference type="ARBA" id="ARBA00023157"/>
    </source>
</evidence>
<comment type="subcellular location">
    <subcellularLocation>
        <location evidence="1">Secreted</location>
    </subcellularLocation>
</comment>
<feature type="disulfide bond" evidence="8">
    <location>
        <begin position="241"/>
        <end position="258"/>
    </location>
</feature>
<dbReference type="InterPro" id="IPR018114">
    <property type="entry name" value="TRYPSIN_HIS"/>
</dbReference>
<dbReference type="PANTHER" id="PTHR24252">
    <property type="entry name" value="ACROSIN-RELATED"/>
    <property type="match status" value="1"/>
</dbReference>
<evidence type="ECO:0000259" key="11">
    <source>
        <dbReference type="PROSITE" id="PS50240"/>
    </source>
</evidence>
<dbReference type="SUPFAM" id="SSF57196">
    <property type="entry name" value="EGF/Laminin"/>
    <property type="match status" value="2"/>
</dbReference>
<feature type="domain" description="Peptidase S1" evidence="11">
    <location>
        <begin position="302"/>
        <end position="549"/>
    </location>
</feature>
<dbReference type="OrthoDB" id="10012881at2759"/>
<dbReference type="PANTHER" id="PTHR24252:SF7">
    <property type="entry name" value="HYALIN"/>
    <property type="match status" value="1"/>
</dbReference>
<dbReference type="Gene3D" id="2.40.10.10">
    <property type="entry name" value="Trypsin-like serine proteases"/>
    <property type="match status" value="1"/>
</dbReference>
<dbReference type="SMART" id="SM00020">
    <property type="entry name" value="Tryp_SPc"/>
    <property type="match status" value="1"/>
</dbReference>
<dbReference type="Proteomes" id="UP000663828">
    <property type="component" value="Unassembled WGS sequence"/>
</dbReference>
<dbReference type="SMART" id="SM00181">
    <property type="entry name" value="EGF"/>
    <property type="match status" value="3"/>
</dbReference>
<comment type="caution">
    <text evidence="8">Lacks conserved residue(s) required for the propagation of feature annotation.</text>
</comment>
<evidence type="ECO:0000313" key="14">
    <source>
        <dbReference type="Proteomes" id="UP000663828"/>
    </source>
</evidence>
<dbReference type="EMBL" id="CAJNOJ010000086">
    <property type="protein sequence ID" value="CAF1071728.1"/>
    <property type="molecule type" value="Genomic_DNA"/>
</dbReference>
<dbReference type="InterPro" id="IPR009003">
    <property type="entry name" value="Peptidase_S1_PA"/>
</dbReference>
<dbReference type="Pfam" id="PF00089">
    <property type="entry name" value="Trypsin"/>
    <property type="match status" value="1"/>
</dbReference>
<evidence type="ECO:0000256" key="9">
    <source>
        <dbReference type="RuleBase" id="RU363034"/>
    </source>
</evidence>
<evidence type="ECO:0000256" key="1">
    <source>
        <dbReference type="ARBA" id="ARBA00004613"/>
    </source>
</evidence>
<evidence type="ECO:0000313" key="13">
    <source>
        <dbReference type="EMBL" id="CAF1071728.1"/>
    </source>
</evidence>
<evidence type="ECO:0000256" key="3">
    <source>
        <dbReference type="ARBA" id="ARBA00022536"/>
    </source>
</evidence>
<protein>
    <submittedName>
        <fullName evidence="13">Uncharacterized protein</fullName>
    </submittedName>
</protein>
<evidence type="ECO:0000313" key="12">
    <source>
        <dbReference type="EMBL" id="CAF0764828.1"/>
    </source>
</evidence>
<dbReference type="PROSITE" id="PS00022">
    <property type="entry name" value="EGF_1"/>
    <property type="match status" value="2"/>
</dbReference>
<dbReference type="CDD" id="cd00190">
    <property type="entry name" value="Tryp_SPc"/>
    <property type="match status" value="1"/>
</dbReference>
<evidence type="ECO:0000256" key="8">
    <source>
        <dbReference type="PROSITE-ProRule" id="PRU00076"/>
    </source>
</evidence>
<dbReference type="GO" id="GO:0006508">
    <property type="term" value="P:proteolysis"/>
    <property type="evidence" value="ECO:0007669"/>
    <property type="project" value="UniProtKB-KW"/>
</dbReference>
<dbReference type="Gene3D" id="2.10.25.10">
    <property type="entry name" value="Laminin"/>
    <property type="match status" value="2"/>
</dbReference>